<keyword evidence="1" id="KW-0732">Signal</keyword>
<feature type="signal peptide" evidence="1">
    <location>
        <begin position="1"/>
        <end position="23"/>
    </location>
</feature>
<protein>
    <submittedName>
        <fullName evidence="2">Uncharacterized protein</fullName>
    </submittedName>
</protein>
<reference evidence="2" key="1">
    <citation type="submission" date="2020-02" db="EMBL/GenBank/DDBJ databases">
        <authorList>
            <person name="Gao J."/>
            <person name="Sun J."/>
        </authorList>
    </citation>
    <scope>NUCLEOTIDE SEQUENCE</scope>
    <source>
        <strain evidence="2">602-2</strain>
    </source>
</reference>
<evidence type="ECO:0000313" key="2">
    <source>
        <dbReference type="EMBL" id="NGM52565.1"/>
    </source>
</evidence>
<proteinExistence type="predicted"/>
<dbReference type="AlphaFoldDB" id="A0A6G4R4Z7"/>
<name>A0A6G4R4Z7_9CAUL</name>
<accession>A0A6G4R4Z7</accession>
<organism evidence="2">
    <name type="scientific">Caulobacter sp. 602-2</name>
    <dbReference type="NCBI Taxonomy" id="2710887"/>
    <lineage>
        <taxon>Bacteria</taxon>
        <taxon>Pseudomonadati</taxon>
        <taxon>Pseudomonadota</taxon>
        <taxon>Alphaproteobacteria</taxon>
        <taxon>Caulobacterales</taxon>
        <taxon>Caulobacteraceae</taxon>
        <taxon>Caulobacter</taxon>
    </lineage>
</organism>
<dbReference type="EMBL" id="JAAKGT010000020">
    <property type="protein sequence ID" value="NGM52565.1"/>
    <property type="molecule type" value="Genomic_DNA"/>
</dbReference>
<feature type="chain" id="PRO_5026014032" evidence="1">
    <location>
        <begin position="24"/>
        <end position="151"/>
    </location>
</feature>
<comment type="caution">
    <text evidence="2">The sequence shown here is derived from an EMBL/GenBank/DDBJ whole genome shotgun (WGS) entry which is preliminary data.</text>
</comment>
<sequence>MRGWMMAAMVTIAGAAIVGQAQACAVVMPADRSYATKMREARQRVEAAVAIVDGEVVVPYGGEGRPAVIRAERVLRGTALAEYKVGAETSCDMEFLDVGERFRVLLYGGPEVFITGVDQSEALYEDRVLKSDRRKVWPYRPGTPAPKPAGP</sequence>
<evidence type="ECO:0000256" key="1">
    <source>
        <dbReference type="SAM" id="SignalP"/>
    </source>
</evidence>
<gene>
    <name evidence="2" type="ORF">G5B46_23380</name>
</gene>
<dbReference type="RefSeq" id="WP_165262990.1">
    <property type="nucleotide sequence ID" value="NZ_JAAKGT010000020.1"/>
</dbReference>